<feature type="compositionally biased region" description="Polar residues" evidence="1">
    <location>
        <begin position="12"/>
        <end position="48"/>
    </location>
</feature>
<evidence type="ECO:0000313" key="2">
    <source>
        <dbReference type="EMBL" id="KAL2054943.1"/>
    </source>
</evidence>
<gene>
    <name evidence="2" type="ORF">ABVK25_004765</name>
</gene>
<evidence type="ECO:0000256" key="1">
    <source>
        <dbReference type="SAM" id="MobiDB-lite"/>
    </source>
</evidence>
<keyword evidence="3" id="KW-1185">Reference proteome</keyword>
<feature type="compositionally biased region" description="Polar residues" evidence="1">
    <location>
        <begin position="190"/>
        <end position="201"/>
    </location>
</feature>
<feature type="compositionally biased region" description="Basic and acidic residues" evidence="1">
    <location>
        <begin position="94"/>
        <end position="105"/>
    </location>
</feature>
<proteinExistence type="predicted"/>
<accession>A0ABR4BAQ7</accession>
<feature type="region of interest" description="Disordered" evidence="1">
    <location>
        <begin position="1"/>
        <end position="264"/>
    </location>
</feature>
<protein>
    <submittedName>
        <fullName evidence="2">Uncharacterized protein</fullName>
    </submittedName>
</protein>
<dbReference type="EMBL" id="JBHFEH010000013">
    <property type="protein sequence ID" value="KAL2054943.1"/>
    <property type="molecule type" value="Genomic_DNA"/>
</dbReference>
<feature type="region of interest" description="Disordered" evidence="1">
    <location>
        <begin position="423"/>
        <end position="461"/>
    </location>
</feature>
<reference evidence="2 3" key="1">
    <citation type="submission" date="2024-09" db="EMBL/GenBank/DDBJ databases">
        <title>Rethinking Asexuality: The Enigmatic Case of Functional Sexual Genes in Lepraria (Stereocaulaceae).</title>
        <authorList>
            <person name="Doellman M."/>
            <person name="Sun Y."/>
            <person name="Barcenas-Pena A."/>
            <person name="Lumbsch H.T."/>
            <person name="Grewe F."/>
        </authorList>
    </citation>
    <scope>NUCLEOTIDE SEQUENCE [LARGE SCALE GENOMIC DNA]</scope>
    <source>
        <strain evidence="2 3">Grewe 0041</strain>
    </source>
</reference>
<dbReference type="Proteomes" id="UP001590951">
    <property type="component" value="Unassembled WGS sequence"/>
</dbReference>
<feature type="region of interest" description="Disordered" evidence="1">
    <location>
        <begin position="387"/>
        <end position="410"/>
    </location>
</feature>
<evidence type="ECO:0000313" key="3">
    <source>
        <dbReference type="Proteomes" id="UP001590951"/>
    </source>
</evidence>
<feature type="compositionally biased region" description="Basic residues" evidence="1">
    <location>
        <begin position="1"/>
        <end position="11"/>
    </location>
</feature>
<name>A0ABR4BAQ7_9LECA</name>
<feature type="compositionally biased region" description="Polar residues" evidence="1">
    <location>
        <begin position="444"/>
        <end position="457"/>
    </location>
</feature>
<feature type="compositionally biased region" description="Basic residues" evidence="1">
    <location>
        <begin position="250"/>
        <end position="259"/>
    </location>
</feature>
<organism evidence="2 3">
    <name type="scientific">Lepraria finkii</name>
    <dbReference type="NCBI Taxonomy" id="1340010"/>
    <lineage>
        <taxon>Eukaryota</taxon>
        <taxon>Fungi</taxon>
        <taxon>Dikarya</taxon>
        <taxon>Ascomycota</taxon>
        <taxon>Pezizomycotina</taxon>
        <taxon>Lecanoromycetes</taxon>
        <taxon>OSLEUM clade</taxon>
        <taxon>Lecanoromycetidae</taxon>
        <taxon>Lecanorales</taxon>
        <taxon>Lecanorineae</taxon>
        <taxon>Stereocaulaceae</taxon>
        <taxon>Lepraria</taxon>
    </lineage>
</organism>
<feature type="compositionally biased region" description="Polar residues" evidence="1">
    <location>
        <begin position="393"/>
        <end position="410"/>
    </location>
</feature>
<comment type="caution">
    <text evidence="2">The sequence shown here is derived from an EMBL/GenBank/DDBJ whole genome shotgun (WGS) entry which is preliminary data.</text>
</comment>
<sequence>MNTASFKRRKTSPSTSVPNNGQNTQTRPISQDGEQSSSRRASFMSPTKASLARFNPNLLPRSNASEPQRPRILGSDGERLRTRGVVNGNTQQETRARLEEPRNTLDRLSAVSANGQGLRATPRRRSRTLGNDHTPVRSTRPLFVPNPRASPPEEARESQNGLEATNAEGQALLPRQPNTSGQFVGANGASHASQTPNSPSTPLHGGLPRATSGMDFKEDGEPSLPTTPVHFGLEAPPESPKGLLFSSPSRRPKRKKKGTAKSSPLQLVDAALVRPVSTSSAPLPNLGPRLFIAKTPRPPPKAEEAEELRMRENLAGLEKQLQDIENCLIRQTLVSMWHQEESKEMKEHSRLKKDVSMRSTKVIRSREEILQYTAAKSTYQDLASVDSMHQDTAEGTPSADSLHEPSSTFSAQHSLTQHLAHFLPFSNSTPSPKTDPPSVHNPDALQSSSTENMQEDSTAPFDINITNGSLLPFTSDEILLQRQDLALSSSQQLLQARLQVTMNVTEQAITQLKVLEISHWADRELGRWLRACPQDTDLSAIGRAFGRYSEISRERAECFMESEQEFKVLLPNEKTTDRAGSSNLVSHLGRQELIFSRNLVALNIVWKISINNDGEVEGNISAKASFPDTWRRTDGGAELGKIGEAFDLLVKDRGALKAIRVVCTLIFPT</sequence>